<comment type="caution">
    <text evidence="1">The sequence shown here is derived from an EMBL/GenBank/DDBJ whole genome shotgun (WGS) entry which is preliminary data.</text>
</comment>
<evidence type="ECO:0000313" key="1">
    <source>
        <dbReference type="EMBL" id="NJP38998.1"/>
    </source>
</evidence>
<dbReference type="AlphaFoldDB" id="A0A969PTE6"/>
<name>A0A969PTE6_9BACI</name>
<reference evidence="1 2" key="1">
    <citation type="submission" date="2020-03" db="EMBL/GenBank/DDBJ databases">
        <title>Assessment of the enzymatic potential of alkaline-tolerant lipase obtained from Bacillus luteus H11 (technogenic soil) for the bioremediation of saline soils contaminated with petroleum substances.</title>
        <authorList>
            <person name="Kalwasinska A."/>
        </authorList>
    </citation>
    <scope>NUCLEOTIDE SEQUENCE [LARGE SCALE GENOMIC DNA]</scope>
    <source>
        <strain evidence="1 2">H11</strain>
    </source>
</reference>
<dbReference type="RefSeq" id="WP_168009006.1">
    <property type="nucleotide sequence ID" value="NZ_JAATHJ010000035.1"/>
</dbReference>
<organism evidence="1 2">
    <name type="scientific">Alkalicoccus luteus</name>
    <dbReference type="NCBI Taxonomy" id="1237094"/>
    <lineage>
        <taxon>Bacteria</taxon>
        <taxon>Bacillati</taxon>
        <taxon>Bacillota</taxon>
        <taxon>Bacilli</taxon>
        <taxon>Bacillales</taxon>
        <taxon>Bacillaceae</taxon>
        <taxon>Alkalicoccus</taxon>
    </lineage>
</organism>
<dbReference type="EMBL" id="JAATHJ010000035">
    <property type="protein sequence ID" value="NJP38998.1"/>
    <property type="molecule type" value="Genomic_DNA"/>
</dbReference>
<keyword evidence="2" id="KW-1185">Reference proteome</keyword>
<accession>A0A969PTE6</accession>
<gene>
    <name evidence="1" type="ORF">HCN83_15625</name>
</gene>
<sequence length="165" mass="19683">MKASQRLIQEYFPHIATGEEPRNDVEKTFFALYQFLSNPKTEHFDLQRLMQITLSDMNPDHARLFLQVIQTYFDRDTYLEMRPAEPLMIKEPQPQTEYLSQSDFGNYLIREGHSSWKPNKVTTYYGRGKLPEPDLYFNEKPYWTTETAKRFSQDISPKPKGELRY</sequence>
<evidence type="ECO:0000313" key="2">
    <source>
        <dbReference type="Proteomes" id="UP000752012"/>
    </source>
</evidence>
<protein>
    <submittedName>
        <fullName evidence="1">Uncharacterized protein</fullName>
    </submittedName>
</protein>
<dbReference type="Proteomes" id="UP000752012">
    <property type="component" value="Unassembled WGS sequence"/>
</dbReference>
<proteinExistence type="predicted"/>